<accession>A0ABQ2A068</accession>
<dbReference type="RefSeq" id="WP_188560986.1">
    <property type="nucleotide sequence ID" value="NZ_BMGY01000007.1"/>
</dbReference>
<dbReference type="Pfam" id="PF18480">
    <property type="entry name" value="DUF5615"/>
    <property type="match status" value="1"/>
</dbReference>
<evidence type="ECO:0000313" key="3">
    <source>
        <dbReference type="Proteomes" id="UP000637774"/>
    </source>
</evidence>
<gene>
    <name evidence="2" type="ORF">GCM10011495_10380</name>
</gene>
<reference evidence="3" key="1">
    <citation type="journal article" date="2019" name="Int. J. Syst. Evol. Microbiol.">
        <title>The Global Catalogue of Microorganisms (GCM) 10K type strain sequencing project: providing services to taxonomists for standard genome sequencing and annotation.</title>
        <authorList>
            <consortium name="The Broad Institute Genomics Platform"/>
            <consortium name="The Broad Institute Genome Sequencing Center for Infectious Disease"/>
            <person name="Wu L."/>
            <person name="Ma J."/>
        </authorList>
    </citation>
    <scope>NUCLEOTIDE SEQUENCE [LARGE SCALE GENOMIC DNA]</scope>
    <source>
        <strain evidence="3">CGMCC 1.14966</strain>
    </source>
</reference>
<evidence type="ECO:0000313" key="2">
    <source>
        <dbReference type="EMBL" id="GGH82327.1"/>
    </source>
</evidence>
<dbReference type="InterPro" id="IPR041049">
    <property type="entry name" value="DUF5615"/>
</dbReference>
<name>A0ABQ2A068_9BACT</name>
<proteinExistence type="predicted"/>
<sequence>MTLWIDAHLSPLIAAWLTWTFADVQAVPLRDLGLRDAEDEEIFQAAKATGVVVLTKDADFRHLLNQFGPPPQVLWLTCGNTSNERLQEVLRATLPAALELLAAGEPLIEIGNVLP</sequence>
<feature type="domain" description="DUF5615" evidence="1">
    <location>
        <begin position="1"/>
        <end position="100"/>
    </location>
</feature>
<dbReference type="EMBL" id="BMGY01000007">
    <property type="protein sequence ID" value="GGH82327.1"/>
    <property type="molecule type" value="Genomic_DNA"/>
</dbReference>
<protein>
    <recommendedName>
        <fullName evidence="1">DUF5615 domain-containing protein</fullName>
    </recommendedName>
</protein>
<comment type="caution">
    <text evidence="2">The sequence shown here is derived from an EMBL/GenBank/DDBJ whole genome shotgun (WGS) entry which is preliminary data.</text>
</comment>
<dbReference type="Proteomes" id="UP000637774">
    <property type="component" value="Unassembled WGS sequence"/>
</dbReference>
<organism evidence="2 3">
    <name type="scientific">Hymenobacter frigidus</name>
    <dbReference type="NCBI Taxonomy" id="1524095"/>
    <lineage>
        <taxon>Bacteria</taxon>
        <taxon>Pseudomonadati</taxon>
        <taxon>Bacteroidota</taxon>
        <taxon>Cytophagia</taxon>
        <taxon>Cytophagales</taxon>
        <taxon>Hymenobacteraceae</taxon>
        <taxon>Hymenobacter</taxon>
    </lineage>
</organism>
<keyword evidence="3" id="KW-1185">Reference proteome</keyword>
<evidence type="ECO:0000259" key="1">
    <source>
        <dbReference type="Pfam" id="PF18480"/>
    </source>
</evidence>